<evidence type="ECO:0000256" key="3">
    <source>
        <dbReference type="ARBA" id="ARBA00022729"/>
    </source>
</evidence>
<name>A0A7Z0BLE6_9ACTN</name>
<dbReference type="Pfam" id="PF04234">
    <property type="entry name" value="CopC"/>
    <property type="match status" value="1"/>
</dbReference>
<dbReference type="InterPro" id="IPR014756">
    <property type="entry name" value="Ig_E-set"/>
</dbReference>
<organism evidence="9 10">
    <name type="scientific">Nocardiopsis sinuspersici</name>
    <dbReference type="NCBI Taxonomy" id="501010"/>
    <lineage>
        <taxon>Bacteria</taxon>
        <taxon>Bacillati</taxon>
        <taxon>Actinomycetota</taxon>
        <taxon>Actinomycetes</taxon>
        <taxon>Streptosporangiales</taxon>
        <taxon>Nocardiopsidaceae</taxon>
        <taxon>Nocardiopsis</taxon>
    </lineage>
</organism>
<evidence type="ECO:0000256" key="1">
    <source>
        <dbReference type="ARBA" id="ARBA00004196"/>
    </source>
</evidence>
<dbReference type="AlphaFoldDB" id="A0A7Z0BLE6"/>
<dbReference type="PANTHER" id="PTHR34820:SF4">
    <property type="entry name" value="INNER MEMBRANE PROTEIN YEBZ"/>
    <property type="match status" value="1"/>
</dbReference>
<evidence type="ECO:0000256" key="4">
    <source>
        <dbReference type="ARBA" id="ARBA00023008"/>
    </source>
</evidence>
<dbReference type="EMBL" id="JACCHL010000001">
    <property type="protein sequence ID" value="NYH53477.1"/>
    <property type="molecule type" value="Genomic_DNA"/>
</dbReference>
<feature type="transmembrane region" description="Helical" evidence="6">
    <location>
        <begin position="195"/>
        <end position="216"/>
    </location>
</feature>
<feature type="compositionally biased region" description="Acidic residues" evidence="5">
    <location>
        <begin position="154"/>
        <end position="174"/>
    </location>
</feature>
<dbReference type="GO" id="GO:0005507">
    <property type="term" value="F:copper ion binding"/>
    <property type="evidence" value="ECO:0007669"/>
    <property type="project" value="InterPro"/>
</dbReference>
<dbReference type="PANTHER" id="PTHR34820">
    <property type="entry name" value="INNER MEMBRANE PROTEIN YEBZ"/>
    <property type="match status" value="1"/>
</dbReference>
<feature type="region of interest" description="Disordered" evidence="5">
    <location>
        <begin position="149"/>
        <end position="189"/>
    </location>
</feature>
<proteinExistence type="predicted"/>
<evidence type="ECO:0000313" key="9">
    <source>
        <dbReference type="EMBL" id="NYH53477.1"/>
    </source>
</evidence>
<dbReference type="GO" id="GO:0030313">
    <property type="term" value="C:cell envelope"/>
    <property type="evidence" value="ECO:0007669"/>
    <property type="project" value="UniProtKB-SubCell"/>
</dbReference>
<feature type="compositionally biased region" description="Low complexity" evidence="5">
    <location>
        <begin position="175"/>
        <end position="189"/>
    </location>
</feature>
<accession>A0A7Z0BLE6</accession>
<evidence type="ECO:0000256" key="2">
    <source>
        <dbReference type="ARBA" id="ARBA00022723"/>
    </source>
</evidence>
<dbReference type="Gene3D" id="2.60.40.1220">
    <property type="match status" value="1"/>
</dbReference>
<dbReference type="GO" id="GO:0046688">
    <property type="term" value="P:response to copper ion"/>
    <property type="evidence" value="ECO:0007669"/>
    <property type="project" value="InterPro"/>
</dbReference>
<sequence length="227" mass="22813">MTTDHSIPTRGGTRPSRLLPRAAAVLLTPLAAAALALAPSPALAHDALTGSDPEDGQTLDSVPEEVVLTFSNAPMEGGSGSAVVVTGPDEETTYEEGELTFDGTDVSVGLRTLDQAGEYTIGFRVVSSDGHPIQDTLTFSVTEEAVAAAAPESAPEETAPEEEAATGAAEEETAGEPAGEAPADEAAAAEEVSPVALAVLAVVAVGGVAAVVLVAVRMRKRSGAGRE</sequence>
<protein>
    <recommendedName>
        <fullName evidence="8">CopC domain-containing protein</fullName>
    </recommendedName>
</protein>
<evidence type="ECO:0000256" key="5">
    <source>
        <dbReference type="SAM" id="MobiDB-lite"/>
    </source>
</evidence>
<dbReference type="SUPFAM" id="SSF81296">
    <property type="entry name" value="E set domains"/>
    <property type="match status" value="1"/>
</dbReference>
<feature type="domain" description="CopC" evidence="8">
    <location>
        <begin position="45"/>
        <end position="141"/>
    </location>
</feature>
<feature type="signal peptide" evidence="7">
    <location>
        <begin position="1"/>
        <end position="44"/>
    </location>
</feature>
<evidence type="ECO:0000256" key="6">
    <source>
        <dbReference type="SAM" id="Phobius"/>
    </source>
</evidence>
<evidence type="ECO:0000256" key="7">
    <source>
        <dbReference type="SAM" id="SignalP"/>
    </source>
</evidence>
<keyword evidence="6" id="KW-1133">Transmembrane helix</keyword>
<evidence type="ECO:0000259" key="8">
    <source>
        <dbReference type="Pfam" id="PF04234"/>
    </source>
</evidence>
<comment type="subcellular location">
    <subcellularLocation>
        <location evidence="1">Cell envelope</location>
    </subcellularLocation>
</comment>
<dbReference type="Proteomes" id="UP000584931">
    <property type="component" value="Unassembled WGS sequence"/>
</dbReference>
<gene>
    <name evidence="9" type="ORF">HNR06_003066</name>
</gene>
<keyword evidence="3 7" id="KW-0732">Signal</keyword>
<feature type="chain" id="PRO_5031551251" description="CopC domain-containing protein" evidence="7">
    <location>
        <begin position="45"/>
        <end position="227"/>
    </location>
</feature>
<keyword evidence="2" id="KW-0479">Metal-binding</keyword>
<dbReference type="InterPro" id="IPR014755">
    <property type="entry name" value="Cu-Rt/internalin_Ig-like"/>
</dbReference>
<dbReference type="GO" id="GO:0042597">
    <property type="term" value="C:periplasmic space"/>
    <property type="evidence" value="ECO:0007669"/>
    <property type="project" value="InterPro"/>
</dbReference>
<keyword evidence="6" id="KW-0812">Transmembrane</keyword>
<dbReference type="GO" id="GO:0005886">
    <property type="term" value="C:plasma membrane"/>
    <property type="evidence" value="ECO:0007669"/>
    <property type="project" value="TreeGrafter"/>
</dbReference>
<dbReference type="InterPro" id="IPR032694">
    <property type="entry name" value="CopC/D"/>
</dbReference>
<comment type="caution">
    <text evidence="9">The sequence shown here is derived from an EMBL/GenBank/DDBJ whole genome shotgun (WGS) entry which is preliminary data.</text>
</comment>
<evidence type="ECO:0000313" key="10">
    <source>
        <dbReference type="Proteomes" id="UP000584931"/>
    </source>
</evidence>
<dbReference type="InterPro" id="IPR007348">
    <property type="entry name" value="CopC_dom"/>
</dbReference>
<dbReference type="GO" id="GO:0006825">
    <property type="term" value="P:copper ion transport"/>
    <property type="evidence" value="ECO:0007669"/>
    <property type="project" value="InterPro"/>
</dbReference>
<dbReference type="RefSeq" id="WP_179810432.1">
    <property type="nucleotide sequence ID" value="NZ_JACCHL010000001.1"/>
</dbReference>
<keyword evidence="4" id="KW-0186">Copper</keyword>
<keyword evidence="6" id="KW-0472">Membrane</keyword>
<reference evidence="9 10" key="1">
    <citation type="submission" date="2020-07" db="EMBL/GenBank/DDBJ databases">
        <title>Sequencing the genomes of 1000 actinobacteria strains.</title>
        <authorList>
            <person name="Klenk H.-P."/>
        </authorList>
    </citation>
    <scope>NUCLEOTIDE SEQUENCE [LARGE SCALE GENOMIC DNA]</scope>
    <source>
        <strain evidence="9 10">DSM 45278</strain>
    </source>
</reference>